<evidence type="ECO:0000313" key="1">
    <source>
        <dbReference type="EMBL" id="KAK1140356.1"/>
    </source>
</evidence>
<comment type="caution">
    <text evidence="1">The sequence shown here is derived from an EMBL/GenBank/DDBJ whole genome shotgun (WGS) entry which is preliminary data.</text>
</comment>
<keyword evidence="2" id="KW-1185">Reference proteome</keyword>
<evidence type="ECO:0000313" key="2">
    <source>
        <dbReference type="Proteomes" id="UP001177260"/>
    </source>
</evidence>
<proteinExistence type="predicted"/>
<protein>
    <submittedName>
        <fullName evidence="1">Uncharacterized protein</fullName>
    </submittedName>
</protein>
<sequence>MEKSDLGLSLQSRIASLVHAHFDGLPSRSKPTVRPDGTKEWIPMSGIVIVKGENTSSEKLACVAVTSGAKCLSASQVPNGRGLVLHDWHAEILALRAFNYWLLSECRGVLANERHQGHSDEITGPSTSSTTSPYLRRRQQNPPEQPSSPQPPFELHPDITIYMYCTCAPCGDASMELCMAAQDDPTPWEINNLPNKDLNPASDSNDDTQKQEQEQEPTLLDGRAHFSRLGIVRRKPARADADATLSKSCSDKLALRQISSLLSFETSLLVAPTQPAYLAGVILPEKEISHVGCQRAFSEQGRMKDLTGRFWPLDGGGDGGKEPDPERSGYRFRPFQVLSIPDEQYDSLWEFGKTQAHTSSSDEVEVGMQEKRKPGIISAVWTAAPSAPTSSPGAPATVDASVKSLPVLRGSKTGLYENIINGVKQGNKASAPLARGASALSRAKLWGGWREIVRVSYPELADEEGNASEQEGKLEELLVPAGIVEAATYREFKKTPAAETVAITARKSAIQEAKRVLGGWASNVDDAGWGLDVLVDPKKRKR</sequence>
<gene>
    <name evidence="1" type="ORF">N8T08_010413</name>
</gene>
<dbReference type="EMBL" id="JAOPJF010000084">
    <property type="protein sequence ID" value="KAK1140356.1"/>
    <property type="molecule type" value="Genomic_DNA"/>
</dbReference>
<organism evidence="1 2">
    <name type="scientific">Aspergillus melleus</name>
    <dbReference type="NCBI Taxonomy" id="138277"/>
    <lineage>
        <taxon>Eukaryota</taxon>
        <taxon>Fungi</taxon>
        <taxon>Dikarya</taxon>
        <taxon>Ascomycota</taxon>
        <taxon>Pezizomycotina</taxon>
        <taxon>Eurotiomycetes</taxon>
        <taxon>Eurotiomycetidae</taxon>
        <taxon>Eurotiales</taxon>
        <taxon>Aspergillaceae</taxon>
        <taxon>Aspergillus</taxon>
        <taxon>Aspergillus subgen. Circumdati</taxon>
    </lineage>
</organism>
<name>A0ACC3ARN3_9EURO</name>
<dbReference type="Proteomes" id="UP001177260">
    <property type="component" value="Unassembled WGS sequence"/>
</dbReference>
<reference evidence="1 2" key="1">
    <citation type="journal article" date="2023" name="ACS Omega">
        <title>Identification of the Neoaspergillic Acid Biosynthesis Gene Cluster by Establishing an In Vitro CRISPR-Ribonucleoprotein Genetic System in Aspergillus melleus.</title>
        <authorList>
            <person name="Yuan B."/>
            <person name="Grau M.F."/>
            <person name="Murata R.M."/>
            <person name="Torok T."/>
            <person name="Venkateswaran K."/>
            <person name="Stajich J.E."/>
            <person name="Wang C.C.C."/>
        </authorList>
    </citation>
    <scope>NUCLEOTIDE SEQUENCE [LARGE SCALE GENOMIC DNA]</scope>
    <source>
        <strain evidence="1 2">IMV 1140</strain>
    </source>
</reference>
<accession>A0ACC3ARN3</accession>